<dbReference type="EMBL" id="CP001778">
    <property type="protein sequence ID" value="ADD41098.1"/>
    <property type="molecule type" value="Genomic_DNA"/>
</dbReference>
<dbReference type="RefSeq" id="WP_013016669.1">
    <property type="nucleotide sequence ID" value="NC_013947.1"/>
</dbReference>
<dbReference type="KEGG" id="sna:Snas_1391"/>
<dbReference type="Proteomes" id="UP000000844">
    <property type="component" value="Chromosome"/>
</dbReference>
<evidence type="ECO:0000313" key="1">
    <source>
        <dbReference type="EMBL" id="ADD41098.1"/>
    </source>
</evidence>
<organism evidence="1 2">
    <name type="scientific">Stackebrandtia nassauensis (strain DSM 44728 / CIP 108903 / NRRL B-16338 / NBRC 102104 / LLR-40K-21)</name>
    <dbReference type="NCBI Taxonomy" id="446470"/>
    <lineage>
        <taxon>Bacteria</taxon>
        <taxon>Bacillati</taxon>
        <taxon>Actinomycetota</taxon>
        <taxon>Actinomycetes</taxon>
        <taxon>Glycomycetales</taxon>
        <taxon>Glycomycetaceae</taxon>
        <taxon>Stackebrandtia</taxon>
    </lineage>
</organism>
<gene>
    <name evidence="1" type="ordered locus">Snas_1391</name>
</gene>
<accession>D3PV45</accession>
<proteinExistence type="predicted"/>
<dbReference type="HOGENOM" id="CLU_121293_0_0_11"/>
<protein>
    <submittedName>
        <fullName evidence="1">Uncharacterized protein</fullName>
    </submittedName>
</protein>
<keyword evidence="2" id="KW-1185">Reference proteome</keyword>
<dbReference type="AlphaFoldDB" id="D3PV45"/>
<evidence type="ECO:0000313" key="2">
    <source>
        <dbReference type="Proteomes" id="UP000000844"/>
    </source>
</evidence>
<sequence length="167" mass="18892">MGIVADRLASTRIELSTPDGLVTGVLRSLDDVSFEFRDGSVRHYNERGLERQLSNLLARLWTDYRQARFAAVAEATGRPAEPFKPWRANGRRYEAEREETVAEGMSTGHRVFVSTTGLRRWNVVIRDGSLSSVDETAFAAEVGSGYAAMVLDWRRKLRLLRAKHFPH</sequence>
<dbReference type="STRING" id="446470.Snas_1391"/>
<name>D3PV45_STANL</name>
<reference evidence="1 2" key="1">
    <citation type="journal article" date="2009" name="Stand. Genomic Sci.">
        <title>Complete genome sequence of Stackebrandtia nassauensis type strain (LLR-40K-21).</title>
        <authorList>
            <person name="Munk C."/>
            <person name="Lapidus A."/>
            <person name="Copeland A."/>
            <person name="Jando M."/>
            <person name="Mayilraj S."/>
            <person name="Glavina Del Rio T."/>
            <person name="Nolan M."/>
            <person name="Chen F."/>
            <person name="Lucas S."/>
            <person name="Tice H."/>
            <person name="Cheng J.F."/>
            <person name="Han C."/>
            <person name="Detter J.C."/>
            <person name="Bruce D."/>
            <person name="Goodwin L."/>
            <person name="Chain P."/>
            <person name="Pitluck S."/>
            <person name="Goker M."/>
            <person name="Ovchinikova G."/>
            <person name="Pati A."/>
            <person name="Ivanova N."/>
            <person name="Mavromatis K."/>
            <person name="Chen A."/>
            <person name="Palaniappan K."/>
            <person name="Land M."/>
            <person name="Hauser L."/>
            <person name="Chang Y.J."/>
            <person name="Jeffries C.D."/>
            <person name="Bristow J."/>
            <person name="Eisen J.A."/>
            <person name="Markowitz V."/>
            <person name="Hugenholtz P."/>
            <person name="Kyrpides N.C."/>
            <person name="Klenk H.P."/>
        </authorList>
    </citation>
    <scope>NUCLEOTIDE SEQUENCE [LARGE SCALE GENOMIC DNA]</scope>
    <source>
        <strain evidence="2">DSM 44728 / CIP 108903 / NRRL B-16338 / NBRC 102104 / LLR-40K-21</strain>
    </source>
</reference>